<keyword evidence="2 5" id="KW-0645">Protease</keyword>
<dbReference type="CDD" id="cd05561">
    <property type="entry name" value="Peptidases_S8_4"/>
    <property type="match status" value="1"/>
</dbReference>
<evidence type="ECO:0000256" key="3">
    <source>
        <dbReference type="ARBA" id="ARBA00022801"/>
    </source>
</evidence>
<dbReference type="SUPFAM" id="SSF52743">
    <property type="entry name" value="Subtilisin-like"/>
    <property type="match status" value="1"/>
</dbReference>
<feature type="domain" description="Peptidase S8/S53" evidence="7">
    <location>
        <begin position="196"/>
        <end position="429"/>
    </location>
</feature>
<organism evidence="8 9">
    <name type="scientific">Billgrantia campisalis</name>
    <dbReference type="NCBI Taxonomy" id="74661"/>
    <lineage>
        <taxon>Bacteria</taxon>
        <taxon>Pseudomonadati</taxon>
        <taxon>Pseudomonadota</taxon>
        <taxon>Gammaproteobacteria</taxon>
        <taxon>Oceanospirillales</taxon>
        <taxon>Halomonadaceae</taxon>
        <taxon>Billgrantia</taxon>
    </lineage>
</organism>
<evidence type="ECO:0000256" key="1">
    <source>
        <dbReference type="ARBA" id="ARBA00011073"/>
    </source>
</evidence>
<feature type="active site" description="Charge relay system" evidence="5">
    <location>
        <position position="386"/>
    </location>
</feature>
<keyword evidence="4 5" id="KW-0720">Serine protease</keyword>
<dbReference type="EMBL" id="JABFUC010000013">
    <property type="protein sequence ID" value="MCG6659089.1"/>
    <property type="molecule type" value="Genomic_DNA"/>
</dbReference>
<dbReference type="PANTHER" id="PTHR43806:SF11">
    <property type="entry name" value="CEREVISIN-RELATED"/>
    <property type="match status" value="1"/>
</dbReference>
<evidence type="ECO:0000256" key="5">
    <source>
        <dbReference type="PROSITE-ProRule" id="PRU01240"/>
    </source>
</evidence>
<dbReference type="InterPro" id="IPR050131">
    <property type="entry name" value="Peptidase_S8_subtilisin-like"/>
</dbReference>
<evidence type="ECO:0000256" key="2">
    <source>
        <dbReference type="ARBA" id="ARBA00022670"/>
    </source>
</evidence>
<evidence type="ECO:0000313" key="8">
    <source>
        <dbReference type="EMBL" id="MCG6659089.1"/>
    </source>
</evidence>
<evidence type="ECO:0000313" key="9">
    <source>
        <dbReference type="Proteomes" id="UP000814385"/>
    </source>
</evidence>
<dbReference type="InterPro" id="IPR036852">
    <property type="entry name" value="Peptidase_S8/S53_dom_sf"/>
</dbReference>
<comment type="similarity">
    <text evidence="1 5">Belongs to the peptidase S8 family.</text>
</comment>
<proteinExistence type="inferred from homology"/>
<sequence length="438" mass="46939">MIENIVTEPRDDASDTAVIQQTERREADPQAEVQPPPAPPPREVVPDRPRVERGGSLMGQGPSSLVPPVWSHSEDPEATALTGQVPASEAADFEPGELILVSQDMSEAMATARELAGYRLRIKSRRALERLGLVVSVFRLPDGADTLALLEEIRGRFPTLSLDLNHRYRLMAGPRQRYGQEMIGLTTENTACLDSIHVGLLDTAVNLAHPALAGRSIDLAEFAGPTAAPRDHGTAIASLWVGNPDQGFTPLFSEAALSVAGVFRQRGDEIDTTTDALARGLDWLLGQEVEAINLSLGGRENRILNQTLQRLIAEEVLLVAAAGNLGPEGPAVYPAAYPGVIAVTAVDANRRPYLRANRGAYIDFAAPGVDVWAASDNGTAYHSGTSFAAPFVLAALLAEKRLDNDWLQNARESALDLGIPGKDDTYGWGLVRWPAGCG</sequence>
<name>A0ABS9PBD0_9GAMM</name>
<dbReference type="PANTHER" id="PTHR43806">
    <property type="entry name" value="PEPTIDASE S8"/>
    <property type="match status" value="1"/>
</dbReference>
<feature type="compositionally biased region" description="Basic and acidic residues" evidence="6">
    <location>
        <begin position="44"/>
        <end position="53"/>
    </location>
</feature>
<dbReference type="Gene3D" id="3.40.50.200">
    <property type="entry name" value="Peptidase S8/S53 domain"/>
    <property type="match status" value="1"/>
</dbReference>
<keyword evidence="3 5" id="KW-0378">Hydrolase</keyword>
<dbReference type="Proteomes" id="UP000814385">
    <property type="component" value="Unassembled WGS sequence"/>
</dbReference>
<dbReference type="PROSITE" id="PS51892">
    <property type="entry name" value="SUBTILASE"/>
    <property type="match status" value="1"/>
</dbReference>
<evidence type="ECO:0000256" key="4">
    <source>
        <dbReference type="ARBA" id="ARBA00022825"/>
    </source>
</evidence>
<dbReference type="InterPro" id="IPR000209">
    <property type="entry name" value="Peptidase_S8/S53_dom"/>
</dbReference>
<protein>
    <submittedName>
        <fullName evidence="8">S8 family serine peptidase</fullName>
    </submittedName>
</protein>
<reference evidence="8 9" key="1">
    <citation type="submission" date="2020-05" db="EMBL/GenBank/DDBJ databases">
        <title>Comparative genomic analysis of denitrifying bacteria from Halomonas genus.</title>
        <authorList>
            <person name="Wang L."/>
            <person name="Shao Z."/>
        </authorList>
    </citation>
    <scope>NUCLEOTIDE SEQUENCE [LARGE SCALE GENOMIC DNA]</scope>
    <source>
        <strain evidence="8 9">A4</strain>
    </source>
</reference>
<accession>A0ABS9PBD0</accession>
<keyword evidence="9" id="KW-1185">Reference proteome</keyword>
<dbReference type="Pfam" id="PF00082">
    <property type="entry name" value="Peptidase_S8"/>
    <property type="match status" value="1"/>
</dbReference>
<comment type="caution">
    <text evidence="8">The sequence shown here is derived from an EMBL/GenBank/DDBJ whole genome shotgun (WGS) entry which is preliminary data.</text>
</comment>
<gene>
    <name evidence="8" type="ORF">HOP52_15120</name>
</gene>
<feature type="active site" description="Charge relay system" evidence="5">
    <location>
        <position position="202"/>
    </location>
</feature>
<evidence type="ECO:0000256" key="6">
    <source>
        <dbReference type="SAM" id="MobiDB-lite"/>
    </source>
</evidence>
<dbReference type="RefSeq" id="WP_238978235.1">
    <property type="nucleotide sequence ID" value="NZ_JABFUC010000013.1"/>
</dbReference>
<feature type="region of interest" description="Disordered" evidence="6">
    <location>
        <begin position="1"/>
        <end position="84"/>
    </location>
</feature>
<evidence type="ECO:0000259" key="7">
    <source>
        <dbReference type="Pfam" id="PF00082"/>
    </source>
</evidence>
<feature type="active site" description="Charge relay system" evidence="5">
    <location>
        <position position="232"/>
    </location>
</feature>
<feature type="compositionally biased region" description="Pro residues" evidence="6">
    <location>
        <begin position="34"/>
        <end position="43"/>
    </location>
</feature>